<comment type="caution">
    <text evidence="1">The sequence shown here is derived from an EMBL/GenBank/DDBJ whole genome shotgun (WGS) entry which is preliminary data.</text>
</comment>
<keyword evidence="2" id="KW-1185">Reference proteome</keyword>
<name>A0ACC7P2E8_9BACL</name>
<proteinExistence type="predicted"/>
<dbReference type="Proteomes" id="UP001631969">
    <property type="component" value="Unassembled WGS sequence"/>
</dbReference>
<organism evidence="1 2">
    <name type="scientific">Paenibacillus mesotrionivorans</name>
    <dbReference type="NCBI Taxonomy" id="3160968"/>
    <lineage>
        <taxon>Bacteria</taxon>
        <taxon>Bacillati</taxon>
        <taxon>Bacillota</taxon>
        <taxon>Bacilli</taxon>
        <taxon>Bacillales</taxon>
        <taxon>Paenibacillaceae</taxon>
        <taxon>Paenibacillus</taxon>
    </lineage>
</organism>
<accession>A0ACC7P2E8</accession>
<evidence type="ECO:0000313" key="2">
    <source>
        <dbReference type="Proteomes" id="UP001631969"/>
    </source>
</evidence>
<gene>
    <name evidence="1" type="ORF">ACI1P1_09300</name>
</gene>
<sequence length="366" mass="41353">MSPRNIDELDAAILNILQEGIDLVERPFQAIGERAGLTEEEVMTRIGALKEGTIRQISAIFDTRTLGYSSSLVAARIAPERLDEAAAIINRHPGVTHNYKRNHSFNLWFTLAVPPNSRLGLEETVRILGEQAGVEAIRMLPTLKLFKIGVNLDMSGKQDLTKTKAAPQYREEDRSQASRVVTERDIRMIRELQKDLPVVPRPFDQWAVNAGVTVQELLEGAKAFVDKKQMRRYSAVLNHRKAGYTANGMGVWMVPPERTDEVGYRMAEFKAVSHCYLRPVYEDWPYNIFTMVHGRSVDECESILQAIEDETGITQRITLYSTKEYKKTRVSYFTPEMDAWEDEVIRRGEAGTAAAKGEVDYAAGKN</sequence>
<protein>
    <submittedName>
        <fullName evidence="1">AsnC family transcriptional regulator</fullName>
    </submittedName>
</protein>
<evidence type="ECO:0000313" key="1">
    <source>
        <dbReference type="EMBL" id="MFM9328482.1"/>
    </source>
</evidence>
<reference evidence="1" key="1">
    <citation type="submission" date="2024-12" db="EMBL/GenBank/DDBJ databases">
        <authorList>
            <person name="Wu N."/>
        </authorList>
    </citation>
    <scope>NUCLEOTIDE SEQUENCE</scope>
    <source>
        <strain evidence="1">P15</strain>
    </source>
</reference>
<dbReference type="EMBL" id="JBJURJ010000005">
    <property type="protein sequence ID" value="MFM9328482.1"/>
    <property type="molecule type" value="Genomic_DNA"/>
</dbReference>